<keyword evidence="1" id="KW-1133">Transmembrane helix</keyword>
<proteinExistence type="predicted"/>
<protein>
    <submittedName>
        <fullName evidence="2">Uncharacterized protein</fullName>
    </submittedName>
</protein>
<keyword evidence="1" id="KW-0812">Transmembrane</keyword>
<reference evidence="2 3" key="1">
    <citation type="submission" date="2020-08" db="EMBL/GenBank/DDBJ databases">
        <title>Sequencing the genomes of 1000 actinobacteria strains.</title>
        <authorList>
            <person name="Klenk H.-P."/>
        </authorList>
    </citation>
    <scope>NUCLEOTIDE SEQUENCE [LARGE SCALE GENOMIC DNA]</scope>
    <source>
        <strain evidence="2 3">DSM 45886</strain>
    </source>
</reference>
<name>A0A7W7WN72_9ACTN</name>
<keyword evidence="1" id="KW-0472">Membrane</keyword>
<dbReference type="EMBL" id="JACHJW010000001">
    <property type="protein sequence ID" value="MBB4957229.1"/>
    <property type="molecule type" value="Genomic_DNA"/>
</dbReference>
<feature type="transmembrane region" description="Helical" evidence="1">
    <location>
        <begin position="72"/>
        <end position="91"/>
    </location>
</feature>
<evidence type="ECO:0000256" key="1">
    <source>
        <dbReference type="SAM" id="Phobius"/>
    </source>
</evidence>
<dbReference type="RefSeq" id="WP_184533090.1">
    <property type="nucleotide sequence ID" value="NZ_JACHJW010000001.1"/>
</dbReference>
<feature type="transmembrane region" description="Helical" evidence="1">
    <location>
        <begin position="6"/>
        <end position="28"/>
    </location>
</feature>
<sequence>MEPINKIALLATSAWAAASLLWGAFVLVSGRAPQRWLASFGSARAYGYHLLVFGAAFGFLAVAQIVPPGPVTLLFVAAGLGLMGWLAQRGFRLPKGDARRKS</sequence>
<evidence type="ECO:0000313" key="2">
    <source>
        <dbReference type="EMBL" id="MBB4957229.1"/>
    </source>
</evidence>
<evidence type="ECO:0000313" key="3">
    <source>
        <dbReference type="Proteomes" id="UP000578819"/>
    </source>
</evidence>
<dbReference type="AlphaFoldDB" id="A0A7W7WN72"/>
<organism evidence="2 3">
    <name type="scientific">Micromonospora polyrhachis</name>
    <dbReference type="NCBI Taxonomy" id="1282883"/>
    <lineage>
        <taxon>Bacteria</taxon>
        <taxon>Bacillati</taxon>
        <taxon>Actinomycetota</taxon>
        <taxon>Actinomycetes</taxon>
        <taxon>Micromonosporales</taxon>
        <taxon>Micromonosporaceae</taxon>
        <taxon>Micromonospora</taxon>
    </lineage>
</organism>
<gene>
    <name evidence="2" type="ORF">FHR38_000962</name>
</gene>
<comment type="caution">
    <text evidence="2">The sequence shown here is derived from an EMBL/GenBank/DDBJ whole genome shotgun (WGS) entry which is preliminary data.</text>
</comment>
<accession>A0A7W7WN72</accession>
<keyword evidence="3" id="KW-1185">Reference proteome</keyword>
<dbReference type="Proteomes" id="UP000578819">
    <property type="component" value="Unassembled WGS sequence"/>
</dbReference>
<feature type="transmembrane region" description="Helical" evidence="1">
    <location>
        <begin position="48"/>
        <end position="66"/>
    </location>
</feature>